<keyword evidence="11" id="KW-1185">Reference proteome</keyword>
<evidence type="ECO:0000256" key="2">
    <source>
        <dbReference type="ARBA" id="ARBA00023012"/>
    </source>
</evidence>
<evidence type="ECO:0000256" key="4">
    <source>
        <dbReference type="ARBA" id="ARBA00023125"/>
    </source>
</evidence>
<dbReference type="Gene3D" id="3.40.50.2300">
    <property type="match status" value="1"/>
</dbReference>
<dbReference type="PROSITE" id="PS50110">
    <property type="entry name" value="RESPONSE_REGULATORY"/>
    <property type="match status" value="1"/>
</dbReference>
<evidence type="ECO:0000259" key="9">
    <source>
        <dbReference type="PROSITE" id="PS51755"/>
    </source>
</evidence>
<evidence type="ECO:0000256" key="6">
    <source>
        <dbReference type="PROSITE-ProRule" id="PRU00169"/>
    </source>
</evidence>
<evidence type="ECO:0000256" key="5">
    <source>
        <dbReference type="ARBA" id="ARBA00023163"/>
    </source>
</evidence>
<evidence type="ECO:0000256" key="7">
    <source>
        <dbReference type="PROSITE-ProRule" id="PRU01091"/>
    </source>
</evidence>
<name>A0A6M4H068_9PROT</name>
<dbReference type="Pfam" id="PF00486">
    <property type="entry name" value="Trans_reg_C"/>
    <property type="match status" value="1"/>
</dbReference>
<evidence type="ECO:0000313" key="11">
    <source>
        <dbReference type="Proteomes" id="UP000501534"/>
    </source>
</evidence>
<dbReference type="FunFam" id="3.40.50.2300:FF:000002">
    <property type="entry name" value="DNA-binding response regulator PhoP"/>
    <property type="match status" value="1"/>
</dbReference>
<dbReference type="InterPro" id="IPR001789">
    <property type="entry name" value="Sig_transdc_resp-reg_receiver"/>
</dbReference>
<dbReference type="SMART" id="SM00448">
    <property type="entry name" value="REC"/>
    <property type="match status" value="1"/>
</dbReference>
<protein>
    <submittedName>
        <fullName evidence="10">Transcriptional regulatory protein tctD</fullName>
    </submittedName>
</protein>
<dbReference type="PANTHER" id="PTHR48111:SF67">
    <property type="entry name" value="TRANSCRIPTIONAL REGULATORY PROTEIN TCTD"/>
    <property type="match status" value="1"/>
</dbReference>
<dbReference type="AlphaFoldDB" id="A0A6M4H068"/>
<dbReference type="GO" id="GO:0000976">
    <property type="term" value="F:transcription cis-regulatory region binding"/>
    <property type="evidence" value="ECO:0007669"/>
    <property type="project" value="TreeGrafter"/>
</dbReference>
<evidence type="ECO:0000256" key="1">
    <source>
        <dbReference type="ARBA" id="ARBA00022553"/>
    </source>
</evidence>
<dbReference type="InterPro" id="IPR011006">
    <property type="entry name" value="CheY-like_superfamily"/>
</dbReference>
<dbReference type="EMBL" id="CP053069">
    <property type="protein sequence ID" value="QJR12856.1"/>
    <property type="molecule type" value="Genomic_DNA"/>
</dbReference>
<feature type="DNA-binding region" description="OmpR/PhoB-type" evidence="7">
    <location>
        <begin position="124"/>
        <end position="220"/>
    </location>
</feature>
<dbReference type="InterPro" id="IPR039420">
    <property type="entry name" value="WalR-like"/>
</dbReference>
<dbReference type="KEGG" id="uru:DSM104443_03950"/>
<dbReference type="GO" id="GO:0005829">
    <property type="term" value="C:cytosol"/>
    <property type="evidence" value="ECO:0007669"/>
    <property type="project" value="TreeGrafter"/>
</dbReference>
<reference evidence="10 11" key="1">
    <citation type="submission" date="2020-04" db="EMBL/GenBank/DDBJ databases">
        <title>Usitatibacter rugosus gen. nov., sp. nov. and Usitatibacter palustris sp. nov., novel members of Usitatibacteraceae fam. nov. within the order Nitrosomonadales isolated from soil.</title>
        <authorList>
            <person name="Huber K.J."/>
            <person name="Neumann-Schaal M."/>
            <person name="Geppert A."/>
            <person name="Luckner M."/>
            <person name="Wanner G."/>
            <person name="Overmann J."/>
        </authorList>
    </citation>
    <scope>NUCLEOTIDE SEQUENCE [LARGE SCALE GENOMIC DNA]</scope>
    <source>
        <strain evidence="10 11">0125_3</strain>
    </source>
</reference>
<evidence type="ECO:0000313" key="10">
    <source>
        <dbReference type="EMBL" id="QJR12856.1"/>
    </source>
</evidence>
<keyword evidence="4 7" id="KW-0238">DNA-binding</keyword>
<dbReference type="SMART" id="SM00862">
    <property type="entry name" value="Trans_reg_C"/>
    <property type="match status" value="1"/>
</dbReference>
<feature type="domain" description="OmpR/PhoB-type" evidence="9">
    <location>
        <begin position="124"/>
        <end position="220"/>
    </location>
</feature>
<dbReference type="InterPro" id="IPR001867">
    <property type="entry name" value="OmpR/PhoB-type_DNA-bd"/>
</dbReference>
<dbReference type="SUPFAM" id="SSF52172">
    <property type="entry name" value="CheY-like"/>
    <property type="match status" value="1"/>
</dbReference>
<dbReference type="CDD" id="cd00383">
    <property type="entry name" value="trans_reg_C"/>
    <property type="match status" value="1"/>
</dbReference>
<dbReference type="GO" id="GO:0032993">
    <property type="term" value="C:protein-DNA complex"/>
    <property type="evidence" value="ECO:0007669"/>
    <property type="project" value="TreeGrafter"/>
</dbReference>
<dbReference type="GO" id="GO:0000156">
    <property type="term" value="F:phosphorelay response regulator activity"/>
    <property type="evidence" value="ECO:0007669"/>
    <property type="project" value="TreeGrafter"/>
</dbReference>
<dbReference type="CDD" id="cd17624">
    <property type="entry name" value="REC_OmpR_PmrA-like"/>
    <property type="match status" value="1"/>
</dbReference>
<feature type="domain" description="Response regulatory" evidence="8">
    <location>
        <begin position="2"/>
        <end position="116"/>
    </location>
</feature>
<dbReference type="Gene3D" id="1.10.10.10">
    <property type="entry name" value="Winged helix-like DNA-binding domain superfamily/Winged helix DNA-binding domain"/>
    <property type="match status" value="1"/>
</dbReference>
<dbReference type="RefSeq" id="WP_171095420.1">
    <property type="nucleotide sequence ID" value="NZ_CP053069.1"/>
</dbReference>
<keyword evidence="3" id="KW-0805">Transcription regulation</keyword>
<sequence length="223" mass="24608">MRLLIAEDSTLLANGLADALRGEGYAVDCVPDGVEADAALSSQSFDLLILDLNLPRLHGLEVLKRLRARRSTMPVLVLTAQDRLEDRVRGLDLGADDYLTKPFDLPELQARVRALTRRSGHGGQSTVTHGSLTYESTSRVVTMKGEPLELSARELALLEIFLARVGRMVSKEQILDLLCEWGGEVSANAVEVYVSRLRKKLEAGDIRITTHRGLGYCLEREKA</sequence>
<dbReference type="PANTHER" id="PTHR48111">
    <property type="entry name" value="REGULATOR OF RPOS"/>
    <property type="match status" value="1"/>
</dbReference>
<evidence type="ECO:0000256" key="3">
    <source>
        <dbReference type="ARBA" id="ARBA00023015"/>
    </source>
</evidence>
<evidence type="ECO:0000259" key="8">
    <source>
        <dbReference type="PROSITE" id="PS50110"/>
    </source>
</evidence>
<keyword evidence="5" id="KW-0804">Transcription</keyword>
<dbReference type="PROSITE" id="PS51755">
    <property type="entry name" value="OMPR_PHOB"/>
    <property type="match status" value="1"/>
</dbReference>
<keyword evidence="1 6" id="KW-0597">Phosphoprotein</keyword>
<accession>A0A6M4H068</accession>
<dbReference type="InterPro" id="IPR036388">
    <property type="entry name" value="WH-like_DNA-bd_sf"/>
</dbReference>
<keyword evidence="2" id="KW-0902">Two-component regulatory system</keyword>
<feature type="modified residue" description="4-aspartylphosphate" evidence="6">
    <location>
        <position position="51"/>
    </location>
</feature>
<gene>
    <name evidence="10" type="primary">tctD</name>
    <name evidence="10" type="ORF">DSM104443_03950</name>
</gene>
<dbReference type="Gene3D" id="6.10.250.690">
    <property type="match status" value="1"/>
</dbReference>
<dbReference type="Proteomes" id="UP000501534">
    <property type="component" value="Chromosome"/>
</dbReference>
<dbReference type="Pfam" id="PF00072">
    <property type="entry name" value="Response_reg"/>
    <property type="match status" value="1"/>
</dbReference>
<organism evidence="10 11">
    <name type="scientific">Usitatibacter rugosus</name>
    <dbReference type="NCBI Taxonomy" id="2732067"/>
    <lineage>
        <taxon>Bacteria</taxon>
        <taxon>Pseudomonadati</taxon>
        <taxon>Pseudomonadota</taxon>
        <taxon>Betaproteobacteria</taxon>
        <taxon>Nitrosomonadales</taxon>
        <taxon>Usitatibacteraceae</taxon>
        <taxon>Usitatibacter</taxon>
    </lineage>
</organism>
<proteinExistence type="predicted"/>
<dbReference type="GO" id="GO:0006355">
    <property type="term" value="P:regulation of DNA-templated transcription"/>
    <property type="evidence" value="ECO:0007669"/>
    <property type="project" value="InterPro"/>
</dbReference>